<reference evidence="2" key="1">
    <citation type="submission" date="2022-07" db="EMBL/GenBank/DDBJ databases">
        <title>Phylogenomic reconstructions and comparative analyses of Kickxellomycotina fungi.</title>
        <authorList>
            <person name="Reynolds N.K."/>
            <person name="Stajich J.E."/>
            <person name="Barry K."/>
            <person name="Grigoriev I.V."/>
            <person name="Crous P."/>
            <person name="Smith M.E."/>
        </authorList>
    </citation>
    <scope>NUCLEOTIDE SEQUENCE</scope>
    <source>
        <strain evidence="2">NRRL 1565</strain>
    </source>
</reference>
<gene>
    <name evidence="2" type="ORF">H4R20_003122</name>
</gene>
<dbReference type="EMBL" id="JANBUO010000601">
    <property type="protein sequence ID" value="KAJ2802851.1"/>
    <property type="molecule type" value="Genomic_DNA"/>
</dbReference>
<dbReference type="AlphaFoldDB" id="A0A9W8HUB0"/>
<proteinExistence type="predicted"/>
<evidence type="ECO:0000313" key="3">
    <source>
        <dbReference type="Proteomes" id="UP001140094"/>
    </source>
</evidence>
<accession>A0A9W8HUB0</accession>
<evidence type="ECO:0000313" key="2">
    <source>
        <dbReference type="EMBL" id="KAJ2802851.1"/>
    </source>
</evidence>
<comment type="caution">
    <text evidence="2">The sequence shown here is derived from an EMBL/GenBank/DDBJ whole genome shotgun (WGS) entry which is preliminary data.</text>
</comment>
<feature type="compositionally biased region" description="Gly residues" evidence="1">
    <location>
        <begin position="240"/>
        <end position="254"/>
    </location>
</feature>
<name>A0A9W8HUB0_9FUNG</name>
<feature type="compositionally biased region" description="Low complexity" evidence="1">
    <location>
        <begin position="255"/>
        <end position="267"/>
    </location>
</feature>
<evidence type="ECO:0000256" key="1">
    <source>
        <dbReference type="SAM" id="MobiDB-lite"/>
    </source>
</evidence>
<sequence>MSSDAKLREFPHFSEFSAIRQRGSLHQQAQHAGAIDVSEGKRTPLDEDRRTPSSAAAAEPGGTGSLALDQLLAEPVDVGPSRVLPRRRSSGPALAFGAPPTDSGSPDTGPARHGLALYDLPRMLHQLDCFPDHDASDAEAQYAQLSAESVVEQMHALASTSTSADISSAAQLIMSYVERESRRRQQQSERHHTIIAALADILAQSSASPTAAPSASTSRRSSGLLRRWSPTAVTADVVTGDGGDGSGRGSGSGSGAADAAGSANTTAWGSEPRA</sequence>
<organism evidence="2 3">
    <name type="scientific">Coemansia guatemalensis</name>
    <dbReference type="NCBI Taxonomy" id="2761395"/>
    <lineage>
        <taxon>Eukaryota</taxon>
        <taxon>Fungi</taxon>
        <taxon>Fungi incertae sedis</taxon>
        <taxon>Zoopagomycota</taxon>
        <taxon>Kickxellomycotina</taxon>
        <taxon>Kickxellomycetes</taxon>
        <taxon>Kickxellales</taxon>
        <taxon>Kickxellaceae</taxon>
        <taxon>Coemansia</taxon>
    </lineage>
</organism>
<feature type="compositionally biased region" description="Low complexity" evidence="1">
    <location>
        <begin position="208"/>
        <end position="222"/>
    </location>
</feature>
<protein>
    <submittedName>
        <fullName evidence="2">Uncharacterized protein</fullName>
    </submittedName>
</protein>
<feature type="region of interest" description="Disordered" evidence="1">
    <location>
        <begin position="208"/>
        <end position="274"/>
    </location>
</feature>
<dbReference type="OrthoDB" id="691673at2759"/>
<feature type="compositionally biased region" description="Basic and acidic residues" evidence="1">
    <location>
        <begin position="38"/>
        <end position="51"/>
    </location>
</feature>
<feature type="region of interest" description="Disordered" evidence="1">
    <location>
        <begin position="21"/>
        <end position="112"/>
    </location>
</feature>
<keyword evidence="3" id="KW-1185">Reference proteome</keyword>
<dbReference type="Proteomes" id="UP001140094">
    <property type="component" value="Unassembled WGS sequence"/>
</dbReference>